<evidence type="ECO:0000313" key="1">
    <source>
        <dbReference type="EMBL" id="MCO5977286.1"/>
    </source>
</evidence>
<reference evidence="1 2" key="1">
    <citation type="submission" date="2022-06" db="EMBL/GenBank/DDBJ databases">
        <title>Ideonella sp. NS12-5 Genome sequencing and assembly.</title>
        <authorList>
            <person name="Jung Y."/>
        </authorList>
    </citation>
    <scope>NUCLEOTIDE SEQUENCE [LARGE SCALE GENOMIC DNA]</scope>
    <source>
        <strain evidence="1 2">NS12-5</strain>
    </source>
</reference>
<protein>
    <submittedName>
        <fullName evidence="1">Nitrogen fixation protein NifQ</fullName>
    </submittedName>
</protein>
<dbReference type="EMBL" id="JAMXMC010000006">
    <property type="protein sequence ID" value="MCO5977286.1"/>
    <property type="molecule type" value="Genomic_DNA"/>
</dbReference>
<organism evidence="1 2">
    <name type="scientific">Ideonella oryzae</name>
    <dbReference type="NCBI Taxonomy" id="2937441"/>
    <lineage>
        <taxon>Bacteria</taxon>
        <taxon>Pseudomonadati</taxon>
        <taxon>Pseudomonadota</taxon>
        <taxon>Betaproteobacteria</taxon>
        <taxon>Burkholderiales</taxon>
        <taxon>Sphaerotilaceae</taxon>
        <taxon>Ideonella</taxon>
    </lineage>
</organism>
<dbReference type="RefSeq" id="WP_252769803.1">
    <property type="nucleotide sequence ID" value="NZ_JAMXMC010000006.1"/>
</dbReference>
<dbReference type="Pfam" id="PF04891">
    <property type="entry name" value="NifQ"/>
    <property type="match status" value="1"/>
</dbReference>
<evidence type="ECO:0000313" key="2">
    <source>
        <dbReference type="Proteomes" id="UP001204851"/>
    </source>
</evidence>
<gene>
    <name evidence="1" type="ORF">M0L44_11235</name>
</gene>
<keyword evidence="2" id="KW-1185">Reference proteome</keyword>
<dbReference type="Proteomes" id="UP001204851">
    <property type="component" value="Unassembled WGS sequence"/>
</dbReference>
<dbReference type="InterPro" id="IPR006975">
    <property type="entry name" value="NifQ"/>
</dbReference>
<accession>A0ABT1BM28</accession>
<proteinExistence type="predicted"/>
<name>A0ABT1BM28_9BURK</name>
<comment type="caution">
    <text evidence="1">The sequence shown here is derived from an EMBL/GenBank/DDBJ whole genome shotgun (WGS) entry which is preliminary data.</text>
</comment>
<sequence>MAQPALRTDFADRLARRGDEVEDVRGLLLAHADPAAGPAEMAWLVAQAVAVACLGDDHLWQDLQLAHRGELGALLRHWFPSLVALNTGDMKWKKFFYRQLCQQAEILICKSPSCAVCSDHAQCFEAPEDTAAAPMPLPAATVGGLGVHPH</sequence>